<keyword evidence="3" id="KW-1185">Reference proteome</keyword>
<evidence type="ECO:0000256" key="1">
    <source>
        <dbReference type="ARBA" id="ARBA00005996"/>
    </source>
</evidence>
<dbReference type="RefSeq" id="WP_152662212.1">
    <property type="nucleotide sequence ID" value="NZ_CP036422.1"/>
</dbReference>
<dbReference type="SUPFAM" id="SSF75169">
    <property type="entry name" value="DsrEFH-like"/>
    <property type="match status" value="1"/>
</dbReference>
<comment type="similarity">
    <text evidence="1">Belongs to the DsrF/TusC family.</text>
</comment>
<proteinExistence type="inferred from homology"/>
<dbReference type="Proteomes" id="UP000326287">
    <property type="component" value="Chromosome"/>
</dbReference>
<dbReference type="PANTHER" id="PTHR38780">
    <property type="entry name" value="PROTEIN TUSC"/>
    <property type="match status" value="1"/>
</dbReference>
<dbReference type="NCBIfam" id="NF001238">
    <property type="entry name" value="PRK00211.1"/>
    <property type="match status" value="1"/>
</dbReference>
<evidence type="ECO:0000313" key="2">
    <source>
        <dbReference type="EMBL" id="QFU76107.1"/>
    </source>
</evidence>
<reference evidence="2 3" key="1">
    <citation type="submission" date="2019-02" db="EMBL/GenBank/DDBJ databases">
        <authorList>
            <person name="Li S.-H."/>
        </authorList>
    </citation>
    <scope>NUCLEOTIDE SEQUENCE [LARGE SCALE GENOMIC DNA]</scope>
    <source>
        <strain evidence="2 3">IMCC14385</strain>
    </source>
</reference>
<dbReference type="Gene3D" id="3.40.1260.10">
    <property type="entry name" value="DsrEFH-like"/>
    <property type="match status" value="1"/>
</dbReference>
<dbReference type="KEGG" id="halc:EY643_10775"/>
<dbReference type="Pfam" id="PF02635">
    <property type="entry name" value="DsrE"/>
    <property type="match status" value="1"/>
</dbReference>
<dbReference type="AlphaFoldDB" id="A0A5P9NK11"/>
<organism evidence="2 3">
    <name type="scientific">Halioglobus maricola</name>
    <dbReference type="NCBI Taxonomy" id="2601894"/>
    <lineage>
        <taxon>Bacteria</taxon>
        <taxon>Pseudomonadati</taxon>
        <taxon>Pseudomonadota</taxon>
        <taxon>Gammaproteobacteria</taxon>
        <taxon>Cellvibrionales</taxon>
        <taxon>Halieaceae</taxon>
        <taxon>Halioglobus</taxon>
    </lineage>
</organism>
<accession>A0A5P9NK11</accession>
<dbReference type="InterPro" id="IPR003787">
    <property type="entry name" value="Sulphur_relay_DsrE/F-like"/>
</dbReference>
<name>A0A5P9NK11_9GAMM</name>
<keyword evidence="2" id="KW-0808">Transferase</keyword>
<sequence>MPDKKRYLVLMRRAPYGSSLARASVDLALAMGAFEQDFDLLFTGDGVLQLIPDQASENIGQKNIGRALSSLPLVDIEEVYVESAALARHGLTAADLVLPAIALDDTAVKALLNDCDHLVSC</sequence>
<dbReference type="GO" id="GO:0016740">
    <property type="term" value="F:transferase activity"/>
    <property type="evidence" value="ECO:0007669"/>
    <property type="project" value="UniProtKB-KW"/>
</dbReference>
<dbReference type="InterPro" id="IPR017462">
    <property type="entry name" value="Sulphur_relay_TusC/DsrF"/>
</dbReference>
<protein>
    <submittedName>
        <fullName evidence="2">Sulfurtransferase complex subunit TusC</fullName>
    </submittedName>
</protein>
<dbReference type="PANTHER" id="PTHR38780:SF1">
    <property type="entry name" value="PROTEIN TUSC"/>
    <property type="match status" value="1"/>
</dbReference>
<gene>
    <name evidence="2" type="primary">tusC</name>
    <name evidence="2" type="ORF">EY643_10775</name>
</gene>
<dbReference type="InterPro" id="IPR027396">
    <property type="entry name" value="DsrEFH-like"/>
</dbReference>
<evidence type="ECO:0000313" key="3">
    <source>
        <dbReference type="Proteomes" id="UP000326287"/>
    </source>
</evidence>
<dbReference type="OrthoDB" id="9789418at2"/>
<dbReference type="EMBL" id="CP036422">
    <property type="protein sequence ID" value="QFU76107.1"/>
    <property type="molecule type" value="Genomic_DNA"/>
</dbReference>
<dbReference type="NCBIfam" id="TIGR03010">
    <property type="entry name" value="sulf_tusC_dsrF"/>
    <property type="match status" value="1"/>
</dbReference>